<dbReference type="GO" id="GO:0005886">
    <property type="term" value="C:plasma membrane"/>
    <property type="evidence" value="ECO:0007669"/>
    <property type="project" value="UniProtKB-SubCell"/>
</dbReference>
<comment type="subcellular location">
    <subcellularLocation>
        <location evidence="15">Cell membrane</location>
        <topology evidence="15">Single-pass membrane protein</topology>
    </subcellularLocation>
    <subcellularLocation>
        <location evidence="14">Endomembrane system</location>
        <topology evidence="14">Single-pass membrane protein</topology>
    </subcellularLocation>
</comment>
<evidence type="ECO:0000256" key="17">
    <source>
        <dbReference type="SAM" id="Coils"/>
    </source>
</evidence>
<dbReference type="CDD" id="cd06503">
    <property type="entry name" value="ATP-synt_Fo_b"/>
    <property type="match status" value="1"/>
</dbReference>
<dbReference type="AlphaFoldDB" id="A0A9D7S6H2"/>
<gene>
    <name evidence="15 18" type="primary">atpF</name>
    <name evidence="18" type="ORF">IPO85_01840</name>
</gene>
<dbReference type="Proteomes" id="UP000808349">
    <property type="component" value="Unassembled WGS sequence"/>
</dbReference>
<protein>
    <recommendedName>
        <fullName evidence="15">ATP synthase subunit b</fullName>
    </recommendedName>
    <alternativeName>
        <fullName evidence="15">ATP synthase F(0) sector subunit b</fullName>
    </alternativeName>
    <alternativeName>
        <fullName evidence="15">ATPase subunit I</fullName>
    </alternativeName>
    <alternativeName>
        <fullName evidence="15">F-type ATPase subunit b</fullName>
        <shortName evidence="15">F-ATPase subunit b</shortName>
    </alternativeName>
</protein>
<evidence type="ECO:0000256" key="1">
    <source>
        <dbReference type="ARBA" id="ARBA00005513"/>
    </source>
</evidence>
<comment type="caution">
    <text evidence="18">The sequence shown here is derived from an EMBL/GenBank/DDBJ whole genome shotgun (WGS) entry which is preliminary data.</text>
</comment>
<dbReference type="InterPro" id="IPR050059">
    <property type="entry name" value="ATP_synthase_B_chain"/>
</dbReference>
<comment type="subunit">
    <text evidence="15">F-type ATPases have 2 components, F(1) - the catalytic core - and F(0) - the membrane proton channel. F(1) has five subunits: alpha(3), beta(3), gamma(1), delta(1), epsilon(1). F(0) has three main subunits: a(1), b(2) and c(10-14). The alpha and beta chains form an alternating ring which encloses part of the gamma chain. F(1) is attached to F(0) by a central stalk formed by the gamma and epsilon chains, while a peripheral stalk is formed by the delta and b chains.</text>
</comment>
<accession>A0A9D7S6H2</accession>
<evidence type="ECO:0000256" key="16">
    <source>
        <dbReference type="RuleBase" id="RU003848"/>
    </source>
</evidence>
<keyword evidence="3 15" id="KW-1003">Cell membrane</keyword>
<keyword evidence="17" id="KW-0175">Coiled coil</keyword>
<dbReference type="Pfam" id="PF00430">
    <property type="entry name" value="ATP-synt_B"/>
    <property type="match status" value="1"/>
</dbReference>
<evidence type="ECO:0000313" key="19">
    <source>
        <dbReference type="Proteomes" id="UP000808349"/>
    </source>
</evidence>
<dbReference type="GO" id="GO:0046961">
    <property type="term" value="F:proton-transporting ATPase activity, rotational mechanism"/>
    <property type="evidence" value="ECO:0007669"/>
    <property type="project" value="TreeGrafter"/>
</dbReference>
<dbReference type="SUPFAM" id="SSF81573">
    <property type="entry name" value="F1F0 ATP synthase subunit B, membrane domain"/>
    <property type="match status" value="1"/>
</dbReference>
<keyword evidence="8 15" id="KW-0406">Ion transport</keyword>
<dbReference type="NCBIfam" id="TIGR01144">
    <property type="entry name" value="ATP_synt_b"/>
    <property type="match status" value="1"/>
</dbReference>
<dbReference type="InterPro" id="IPR005864">
    <property type="entry name" value="ATP_synth_F0_bsu_bac"/>
</dbReference>
<dbReference type="GO" id="GO:0045259">
    <property type="term" value="C:proton-transporting ATP synthase complex"/>
    <property type="evidence" value="ECO:0007669"/>
    <property type="project" value="UniProtKB-KW"/>
</dbReference>
<dbReference type="HAMAP" id="MF_01398">
    <property type="entry name" value="ATP_synth_b_bprime"/>
    <property type="match status" value="1"/>
</dbReference>
<evidence type="ECO:0000256" key="6">
    <source>
        <dbReference type="ARBA" id="ARBA00022781"/>
    </source>
</evidence>
<dbReference type="Gene3D" id="1.20.5.620">
    <property type="entry name" value="F1F0 ATP synthase subunit B, membrane domain"/>
    <property type="match status" value="1"/>
</dbReference>
<evidence type="ECO:0000256" key="2">
    <source>
        <dbReference type="ARBA" id="ARBA00022448"/>
    </source>
</evidence>
<keyword evidence="10 15" id="KW-0066">ATP synthesis</keyword>
<comment type="function">
    <text evidence="12">Component of the F(0) channel, it forms part of the peripheral stalk, linking F(1) to F(0). The b'-subunit is a diverged and duplicated form of b found in plants and photosynthetic bacteria.</text>
</comment>
<dbReference type="InterPro" id="IPR002146">
    <property type="entry name" value="ATP_synth_b/b'su_bac/chlpt"/>
</dbReference>
<evidence type="ECO:0000256" key="3">
    <source>
        <dbReference type="ARBA" id="ARBA00022475"/>
    </source>
</evidence>
<comment type="subunit">
    <text evidence="13">F-type ATPases have 2 components, F(1) - the catalytic core - and F(0) - the membrane proton channel. F(1) has five subunits: alpha(3), beta(3), gamma(1), delta(1), epsilon(1). F(0) has four main subunits: a(1), b(2) and c(10-14). The alpha and beta chains form an alternating ring which encloses part of the gamma chain. F(1) is attached to F(0) by a central stalk formed by the gamma and epsilon chains, while a peripheral stalk is formed by the delta and b chains.</text>
</comment>
<dbReference type="GO" id="GO:0046933">
    <property type="term" value="F:proton-transporting ATP synthase activity, rotational mechanism"/>
    <property type="evidence" value="ECO:0007669"/>
    <property type="project" value="UniProtKB-UniRule"/>
</dbReference>
<name>A0A9D7S6H2_9BACT</name>
<keyword evidence="2 15" id="KW-0813">Transport</keyword>
<dbReference type="PANTHER" id="PTHR33445">
    <property type="entry name" value="ATP SYNTHASE SUBUNIT B', CHLOROPLASTIC"/>
    <property type="match status" value="1"/>
</dbReference>
<keyword evidence="7 15" id="KW-1133">Transmembrane helix</keyword>
<evidence type="ECO:0000256" key="4">
    <source>
        <dbReference type="ARBA" id="ARBA00022547"/>
    </source>
</evidence>
<proteinExistence type="inferred from homology"/>
<evidence type="ECO:0000256" key="8">
    <source>
        <dbReference type="ARBA" id="ARBA00023065"/>
    </source>
</evidence>
<organism evidence="18 19">
    <name type="scientific">Candidatus Defluviibacterium haderslevense</name>
    <dbReference type="NCBI Taxonomy" id="2981993"/>
    <lineage>
        <taxon>Bacteria</taxon>
        <taxon>Pseudomonadati</taxon>
        <taxon>Bacteroidota</taxon>
        <taxon>Saprospiria</taxon>
        <taxon>Saprospirales</taxon>
        <taxon>Saprospiraceae</taxon>
        <taxon>Candidatus Defluviibacterium</taxon>
    </lineage>
</organism>
<evidence type="ECO:0000256" key="15">
    <source>
        <dbReference type="HAMAP-Rule" id="MF_01398"/>
    </source>
</evidence>
<evidence type="ECO:0000313" key="18">
    <source>
        <dbReference type="EMBL" id="MBK9716266.1"/>
    </source>
</evidence>
<feature type="coiled-coil region" evidence="17">
    <location>
        <begin position="45"/>
        <end position="130"/>
    </location>
</feature>
<evidence type="ECO:0000256" key="12">
    <source>
        <dbReference type="ARBA" id="ARBA00025614"/>
    </source>
</evidence>
<dbReference type="EMBL" id="JADKFW010000004">
    <property type="protein sequence ID" value="MBK9716266.1"/>
    <property type="molecule type" value="Genomic_DNA"/>
</dbReference>
<keyword evidence="6 15" id="KW-0375">Hydrogen ion transport</keyword>
<evidence type="ECO:0000256" key="11">
    <source>
        <dbReference type="ARBA" id="ARBA00025198"/>
    </source>
</evidence>
<evidence type="ECO:0000256" key="13">
    <source>
        <dbReference type="ARBA" id="ARBA00026054"/>
    </source>
</evidence>
<reference evidence="18 19" key="1">
    <citation type="submission" date="2020-10" db="EMBL/GenBank/DDBJ databases">
        <title>Connecting structure to function with the recovery of over 1000 high-quality activated sludge metagenome-assembled genomes encoding full-length rRNA genes using long-read sequencing.</title>
        <authorList>
            <person name="Singleton C.M."/>
            <person name="Petriglieri F."/>
            <person name="Kristensen J.M."/>
            <person name="Kirkegaard R.H."/>
            <person name="Michaelsen T.Y."/>
            <person name="Andersen M.H."/>
            <person name="Karst S.M."/>
            <person name="Dueholm M.S."/>
            <person name="Nielsen P.H."/>
            <person name="Albertsen M."/>
        </authorList>
    </citation>
    <scope>NUCLEOTIDE SEQUENCE [LARGE SCALE GENOMIC DNA]</scope>
    <source>
        <strain evidence="18">Ribe_18-Q3-R11-54_BAT3C.373</strain>
    </source>
</reference>
<keyword evidence="5 15" id="KW-0812">Transmembrane</keyword>
<dbReference type="PANTHER" id="PTHR33445:SF1">
    <property type="entry name" value="ATP SYNTHASE SUBUNIT B"/>
    <property type="match status" value="1"/>
</dbReference>
<feature type="transmembrane region" description="Helical" evidence="15">
    <location>
        <begin position="20"/>
        <end position="41"/>
    </location>
</feature>
<dbReference type="InterPro" id="IPR028987">
    <property type="entry name" value="ATP_synth_B-like_membr_sf"/>
</dbReference>
<keyword evidence="4 15" id="KW-0138">CF(0)</keyword>
<dbReference type="GO" id="GO:0012505">
    <property type="term" value="C:endomembrane system"/>
    <property type="evidence" value="ECO:0007669"/>
    <property type="project" value="UniProtKB-SubCell"/>
</dbReference>
<evidence type="ECO:0000256" key="10">
    <source>
        <dbReference type="ARBA" id="ARBA00023310"/>
    </source>
</evidence>
<evidence type="ECO:0000256" key="9">
    <source>
        <dbReference type="ARBA" id="ARBA00023136"/>
    </source>
</evidence>
<sequence length="175" mass="19925">MDFLFIAPWLDFSPIKPTFGLLFWSTIIFLIFWLIIGKFAFKPIVKALNDRADDIQKSLDSAKNAKLEMSQLKAENETILAEAREEKMRIIKEAKDAANLLIAEGRDKAKEEAQRIVVNAKNDIEIAKKSALVDVKNQVGAMAIEIAEKVIRKNLASDQTQQEYVNRLMDEIKMN</sequence>
<evidence type="ECO:0000256" key="14">
    <source>
        <dbReference type="ARBA" id="ARBA00037847"/>
    </source>
</evidence>
<keyword evidence="9 15" id="KW-0472">Membrane</keyword>
<comment type="similarity">
    <text evidence="1 15 16">Belongs to the ATPase B chain family.</text>
</comment>
<comment type="function">
    <text evidence="11 15">F(1)F(0) ATP synthase produces ATP from ADP in the presence of a proton or sodium gradient. F-type ATPases consist of two structural domains, F(1) containing the extramembraneous catalytic core and F(0) containing the membrane proton channel, linked together by a central stalk and a peripheral stalk. During catalysis, ATP synthesis in the catalytic domain of F(1) is coupled via a rotary mechanism of the central stalk subunits to proton translocation.</text>
</comment>
<evidence type="ECO:0000256" key="5">
    <source>
        <dbReference type="ARBA" id="ARBA00022692"/>
    </source>
</evidence>
<evidence type="ECO:0000256" key="7">
    <source>
        <dbReference type="ARBA" id="ARBA00022989"/>
    </source>
</evidence>